<dbReference type="InterPro" id="IPR015927">
    <property type="entry name" value="Peptidase_S24_S26A/B/C"/>
</dbReference>
<dbReference type="Proteomes" id="UP001062901">
    <property type="component" value="Unassembled WGS sequence"/>
</dbReference>
<dbReference type="Gene3D" id="2.10.109.10">
    <property type="entry name" value="Umud Fragment, subunit A"/>
    <property type="match status" value="1"/>
</dbReference>
<dbReference type="Pfam" id="PF00717">
    <property type="entry name" value="Peptidase_S24"/>
    <property type="match status" value="1"/>
</dbReference>
<protein>
    <submittedName>
        <fullName evidence="5">Phage transcriptional regulator</fullName>
    </submittedName>
</protein>
<dbReference type="Gene3D" id="1.10.260.40">
    <property type="entry name" value="lambda repressor-like DNA-binding domains"/>
    <property type="match status" value="1"/>
</dbReference>
<evidence type="ECO:0000256" key="1">
    <source>
        <dbReference type="ARBA" id="ARBA00023015"/>
    </source>
</evidence>
<dbReference type="PANTHER" id="PTHR40661">
    <property type="match status" value="1"/>
</dbReference>
<dbReference type="InterPro" id="IPR039418">
    <property type="entry name" value="LexA-like"/>
</dbReference>
<dbReference type="InterPro" id="IPR010982">
    <property type="entry name" value="Lambda_DNA-bd_dom_sf"/>
</dbReference>
<keyword evidence="2" id="KW-0238">DNA-binding</keyword>
<dbReference type="CDD" id="cd00093">
    <property type="entry name" value="HTH_XRE"/>
    <property type="match status" value="1"/>
</dbReference>
<dbReference type="EMBL" id="BAQD01000017">
    <property type="protein sequence ID" value="GBQ06966.1"/>
    <property type="molecule type" value="Genomic_DNA"/>
</dbReference>
<dbReference type="SUPFAM" id="SSF51306">
    <property type="entry name" value="LexA/Signal peptidase"/>
    <property type="match status" value="1"/>
</dbReference>
<evidence type="ECO:0000256" key="3">
    <source>
        <dbReference type="ARBA" id="ARBA00023163"/>
    </source>
</evidence>
<dbReference type="CDD" id="cd06529">
    <property type="entry name" value="S24_LexA-like"/>
    <property type="match status" value="1"/>
</dbReference>
<evidence type="ECO:0000313" key="5">
    <source>
        <dbReference type="EMBL" id="GBQ06966.1"/>
    </source>
</evidence>
<proteinExistence type="predicted"/>
<organism evidence="5 6">
    <name type="scientific">Saccharibacter floricola DSM 15669</name>
    <dbReference type="NCBI Taxonomy" id="1123227"/>
    <lineage>
        <taxon>Bacteria</taxon>
        <taxon>Pseudomonadati</taxon>
        <taxon>Pseudomonadota</taxon>
        <taxon>Alphaproteobacteria</taxon>
        <taxon>Acetobacterales</taxon>
        <taxon>Acetobacteraceae</taxon>
        <taxon>Saccharibacter</taxon>
    </lineage>
</organism>
<comment type="caution">
    <text evidence="5">The sequence shown here is derived from an EMBL/GenBank/DDBJ whole genome shotgun (WGS) entry which is preliminary data.</text>
</comment>
<sequence>MAELTAAQRLKAMRERSGLSIRKLAQECGYGDKWTTYRAYEDTYKKPYLPVDLIKRILPSLVDRGDPPITVEEVWSLAGVLPGMMGLNDTVEQAERVNRHEAQPMVGSVVINEYDVSPQAGGGALTAEAGGEADQHTSLASWTLPKAFLENYIPDLSGLAVVRVLGNSMEPDFMPGERVLVDTRHRVPNPDGVYVLWNGLGVVIKQLQLVPKSKPPRVRIISVNSSYPTDEVLLSDIEINGRVVGKWLWK</sequence>
<dbReference type="InterPro" id="IPR001387">
    <property type="entry name" value="Cro/C1-type_HTH"/>
</dbReference>
<keyword evidence="6" id="KW-1185">Reference proteome</keyword>
<reference evidence="5" key="1">
    <citation type="submission" date="2013-04" db="EMBL/GenBank/DDBJ databases">
        <title>The genome sequencing project of 58 acetic acid bacteria.</title>
        <authorList>
            <person name="Okamoto-Kainuma A."/>
            <person name="Ishikawa M."/>
            <person name="Umino S."/>
            <person name="Koizumi Y."/>
            <person name="Shiwa Y."/>
            <person name="Yoshikawa H."/>
            <person name="Matsutani M."/>
            <person name="Matsushita K."/>
        </authorList>
    </citation>
    <scope>NUCLEOTIDE SEQUENCE</scope>
    <source>
        <strain evidence="5">DSM 15669</strain>
    </source>
</reference>
<name>A0ABQ0NZ55_9PROT</name>
<accession>A0ABQ0NZ55</accession>
<dbReference type="InterPro" id="IPR036286">
    <property type="entry name" value="LexA/Signal_pep-like_sf"/>
</dbReference>
<evidence type="ECO:0000313" key="6">
    <source>
        <dbReference type="Proteomes" id="UP001062901"/>
    </source>
</evidence>
<keyword evidence="1" id="KW-0805">Transcription regulation</keyword>
<feature type="domain" description="Peptidase S24/S26A/S26B/S26C" evidence="4">
    <location>
        <begin position="129"/>
        <end position="244"/>
    </location>
</feature>
<gene>
    <name evidence="5" type="ORF">AA15669_1171</name>
</gene>
<keyword evidence="3" id="KW-0804">Transcription</keyword>
<dbReference type="RefSeq" id="WP_018981213.1">
    <property type="nucleotide sequence ID" value="NZ_BAQD01000017.1"/>
</dbReference>
<evidence type="ECO:0000259" key="4">
    <source>
        <dbReference type="Pfam" id="PF00717"/>
    </source>
</evidence>
<dbReference type="PANTHER" id="PTHR40661:SF3">
    <property type="entry name" value="FELS-1 PROPHAGE TRANSCRIPTIONAL REGULATOR"/>
    <property type="match status" value="1"/>
</dbReference>
<evidence type="ECO:0000256" key="2">
    <source>
        <dbReference type="ARBA" id="ARBA00023125"/>
    </source>
</evidence>